<evidence type="ECO:0000313" key="1">
    <source>
        <dbReference type="EMBL" id="SVC88290.1"/>
    </source>
</evidence>
<accession>A0A382QTR6</accession>
<reference evidence="1" key="1">
    <citation type="submission" date="2018-05" db="EMBL/GenBank/DDBJ databases">
        <authorList>
            <person name="Lanie J.A."/>
            <person name="Ng W.-L."/>
            <person name="Kazmierczak K.M."/>
            <person name="Andrzejewski T.M."/>
            <person name="Davidsen T.M."/>
            <person name="Wayne K.J."/>
            <person name="Tettelin H."/>
            <person name="Glass J.I."/>
            <person name="Rusch D."/>
            <person name="Podicherti R."/>
            <person name="Tsui H.-C.T."/>
            <person name="Winkler M.E."/>
        </authorList>
    </citation>
    <scope>NUCLEOTIDE SEQUENCE</scope>
</reference>
<organism evidence="1">
    <name type="scientific">marine metagenome</name>
    <dbReference type="NCBI Taxonomy" id="408172"/>
    <lineage>
        <taxon>unclassified sequences</taxon>
        <taxon>metagenomes</taxon>
        <taxon>ecological metagenomes</taxon>
    </lineage>
</organism>
<dbReference type="EMBL" id="UINC01116504">
    <property type="protein sequence ID" value="SVC88290.1"/>
    <property type="molecule type" value="Genomic_DNA"/>
</dbReference>
<name>A0A382QTR6_9ZZZZ</name>
<sequence>MKQLIKQIYFILLRQWVRYKFARLSKRLSYEDIEEGDRHFPIRY</sequence>
<gene>
    <name evidence="1" type="ORF">METZ01_LOCUS341144</name>
</gene>
<proteinExistence type="predicted"/>
<protein>
    <submittedName>
        <fullName evidence="1">Uncharacterized protein</fullName>
    </submittedName>
</protein>
<dbReference type="AlphaFoldDB" id="A0A382QTR6"/>